<evidence type="ECO:0000256" key="4">
    <source>
        <dbReference type="SAM" id="MobiDB-lite"/>
    </source>
</evidence>
<dbReference type="GO" id="GO:0003934">
    <property type="term" value="F:GTP cyclohydrolase I activity"/>
    <property type="evidence" value="ECO:0007669"/>
    <property type="project" value="UniProtKB-EC"/>
</dbReference>
<dbReference type="AlphaFoldDB" id="A0A4P6X7Y1"/>
<dbReference type="Proteomes" id="UP000293912">
    <property type="component" value="Chromosome"/>
</dbReference>
<keyword evidence="5" id="KW-0378">Hydrolase</keyword>
<dbReference type="PANTHER" id="PTHR13799">
    <property type="entry name" value="NGG1 INTERACTING FACTOR 3"/>
    <property type="match status" value="1"/>
</dbReference>
<dbReference type="GO" id="GO:0005737">
    <property type="term" value="C:cytoplasm"/>
    <property type="evidence" value="ECO:0007669"/>
    <property type="project" value="TreeGrafter"/>
</dbReference>
<sequence length="273" mass="28839">MSVAAGSDITASMPPDTSPGQGVSRDELLAACDRLLQPALFKDYGPNGLQVEGRARVRKLVSGVTASLAFIDAAIDAGADALFVHHGLFWRGQDGRVTGWMKQRLARLLSHDINLLAYHLPLDAHAELGNNAQLARRIGVRLLEADGGRFGDQSLGFLGLRPPAPAAELLKDIESALGRSALLVGDPGRRVERVAICTGGAQGYFEAAIAAGADVFITGEISEPQTHYAREAGVAYIACGHHASERYGAPAVADHLAELLGIDHQFIDIPNPA</sequence>
<dbReference type="InterPro" id="IPR002678">
    <property type="entry name" value="DUF34/NIF3"/>
</dbReference>
<feature type="binding site" evidence="3">
    <location>
        <position position="245"/>
    </location>
    <ligand>
        <name>a divalent metal cation</name>
        <dbReference type="ChEBI" id="CHEBI:60240"/>
        <label>1</label>
    </ligand>
</feature>
<gene>
    <name evidence="5" type="primary">ybgI</name>
    <name evidence="5" type="ORF">HPF_19625</name>
</gene>
<comment type="similarity">
    <text evidence="1">Belongs to the GTP cyclohydrolase I type 2/NIF3 family.</text>
</comment>
<feature type="binding site" evidence="3">
    <location>
        <position position="86"/>
    </location>
    <ligand>
        <name>a divalent metal cation</name>
        <dbReference type="ChEBI" id="CHEBI:60240"/>
        <label>1</label>
    </ligand>
</feature>
<evidence type="ECO:0000256" key="1">
    <source>
        <dbReference type="ARBA" id="ARBA00006964"/>
    </source>
</evidence>
<organism evidence="5 6">
    <name type="scientific">Hydrogenophaga pseudoflava</name>
    <name type="common">Pseudomonas carboxydoflava</name>
    <dbReference type="NCBI Taxonomy" id="47421"/>
    <lineage>
        <taxon>Bacteria</taxon>
        <taxon>Pseudomonadati</taxon>
        <taxon>Pseudomonadota</taxon>
        <taxon>Betaproteobacteria</taxon>
        <taxon>Burkholderiales</taxon>
        <taxon>Comamonadaceae</taxon>
        <taxon>Hydrogenophaga</taxon>
    </lineage>
</organism>
<feature type="binding site" evidence="3">
    <location>
        <position position="123"/>
    </location>
    <ligand>
        <name>a divalent metal cation</name>
        <dbReference type="ChEBI" id="CHEBI:60240"/>
        <label>1</label>
    </ligand>
</feature>
<dbReference type="Gene3D" id="3.40.1390.30">
    <property type="entry name" value="NIF3 (NGG1p interacting factor 3)-like"/>
    <property type="match status" value="2"/>
</dbReference>
<feature type="binding site" evidence="3">
    <location>
        <position position="241"/>
    </location>
    <ligand>
        <name>a divalent metal cation</name>
        <dbReference type="ChEBI" id="CHEBI:60240"/>
        <label>1</label>
    </ligand>
</feature>
<evidence type="ECO:0000256" key="3">
    <source>
        <dbReference type="PIRSR" id="PIRSR602678-1"/>
    </source>
</evidence>
<dbReference type="KEGG" id="hpse:HPF_19625"/>
<accession>A0A4P6X7Y1</accession>
<evidence type="ECO:0000313" key="5">
    <source>
        <dbReference type="EMBL" id="QBM29911.1"/>
    </source>
</evidence>
<dbReference type="NCBIfam" id="TIGR00486">
    <property type="entry name" value="YbgI_SA1388"/>
    <property type="match status" value="1"/>
</dbReference>
<dbReference type="Pfam" id="PF01784">
    <property type="entry name" value="DUF34_NIF3"/>
    <property type="match status" value="1"/>
</dbReference>
<dbReference type="EC" id="3.5.4.16" evidence="5"/>
<feature type="binding site" evidence="3">
    <location>
        <position position="85"/>
    </location>
    <ligand>
        <name>a divalent metal cation</name>
        <dbReference type="ChEBI" id="CHEBI:60240"/>
        <label>1</label>
    </ligand>
</feature>
<evidence type="ECO:0000256" key="2">
    <source>
        <dbReference type="ARBA" id="ARBA00022723"/>
    </source>
</evidence>
<reference evidence="5 6" key="1">
    <citation type="submission" date="2019-03" db="EMBL/GenBank/DDBJ databases">
        <authorList>
            <person name="Sebastian G."/>
            <person name="Baumann P."/>
            <person name="Ruckert C."/>
            <person name="Kalinowski J."/>
            <person name="Nebel B."/>
            <person name="Takors R."/>
            <person name="Blombach B."/>
        </authorList>
    </citation>
    <scope>NUCLEOTIDE SEQUENCE [LARGE SCALE GENOMIC DNA]</scope>
    <source>
        <strain evidence="5 6">DSM 1084</strain>
    </source>
</reference>
<dbReference type="GO" id="GO:0046872">
    <property type="term" value="F:metal ion binding"/>
    <property type="evidence" value="ECO:0007669"/>
    <property type="project" value="UniProtKB-KW"/>
</dbReference>
<keyword evidence="2 3" id="KW-0479">Metal-binding</keyword>
<dbReference type="PANTHER" id="PTHR13799:SF14">
    <property type="entry name" value="GTP CYCLOHYDROLASE 1 TYPE 2 HOMOLOG"/>
    <property type="match status" value="1"/>
</dbReference>
<feature type="region of interest" description="Disordered" evidence="4">
    <location>
        <begin position="1"/>
        <end position="23"/>
    </location>
</feature>
<evidence type="ECO:0000313" key="6">
    <source>
        <dbReference type="Proteomes" id="UP000293912"/>
    </source>
</evidence>
<proteinExistence type="inferred from homology"/>
<dbReference type="SUPFAM" id="SSF102705">
    <property type="entry name" value="NIF3 (NGG1p interacting factor 3)-like"/>
    <property type="match status" value="1"/>
</dbReference>
<keyword evidence="6" id="KW-1185">Reference proteome</keyword>
<protein>
    <submittedName>
        <fullName evidence="5">GTP cyclohydrolase 1 type 2</fullName>
        <ecNumber evidence="5">3.5.4.16</ecNumber>
    </submittedName>
</protein>
<name>A0A4P6X7Y1_HYDPS</name>
<dbReference type="EMBL" id="CP037867">
    <property type="protein sequence ID" value="QBM29911.1"/>
    <property type="molecule type" value="Genomic_DNA"/>
</dbReference>
<dbReference type="InterPro" id="IPR036069">
    <property type="entry name" value="DUF34/NIF3_sf"/>
</dbReference>